<dbReference type="InterPro" id="IPR011990">
    <property type="entry name" value="TPR-like_helical_dom_sf"/>
</dbReference>
<gene>
    <name evidence="2" type="ORF">OIU74_021322</name>
</gene>
<organism evidence="2 3">
    <name type="scientific">Salix koriyanagi</name>
    <dbReference type="NCBI Taxonomy" id="2511006"/>
    <lineage>
        <taxon>Eukaryota</taxon>
        <taxon>Viridiplantae</taxon>
        <taxon>Streptophyta</taxon>
        <taxon>Embryophyta</taxon>
        <taxon>Tracheophyta</taxon>
        <taxon>Spermatophyta</taxon>
        <taxon>Magnoliopsida</taxon>
        <taxon>eudicotyledons</taxon>
        <taxon>Gunneridae</taxon>
        <taxon>Pentapetalae</taxon>
        <taxon>rosids</taxon>
        <taxon>fabids</taxon>
        <taxon>Malpighiales</taxon>
        <taxon>Salicaceae</taxon>
        <taxon>Saliceae</taxon>
        <taxon>Salix</taxon>
    </lineage>
</organism>
<name>A0A9Q0SN82_9ROSI</name>
<dbReference type="SMART" id="SM00028">
    <property type="entry name" value="TPR"/>
    <property type="match status" value="2"/>
</dbReference>
<comment type="caution">
    <text evidence="2">The sequence shown here is derived from an EMBL/GenBank/DDBJ whole genome shotgun (WGS) entry which is preliminary data.</text>
</comment>
<reference evidence="2" key="1">
    <citation type="submission" date="2022-11" db="EMBL/GenBank/DDBJ databases">
        <authorList>
            <person name="Hyden B.L."/>
            <person name="Feng K."/>
            <person name="Yates T."/>
            <person name="Jawdy S."/>
            <person name="Smart L.B."/>
            <person name="Muchero W."/>
        </authorList>
    </citation>
    <scope>NUCLEOTIDE SEQUENCE</scope>
    <source>
        <tissue evidence="2">Shoot tip</tissue>
    </source>
</reference>
<sequence>MNIGAINHLSSSFTTDEVSVDATSEKELGNEYFKQKFNEAIECYSRSIALSPTAVTHANRAMAYLKIKSQVFPVRYQPLNLDDHYIKAYSRRATARKELGKLKESIEDSGFALKLEPNNQEIKKQHAEVKSLYEKANSPKASGTLRSSLQGAQKGGRSEASVNGHAVHQVLNATQLGLLSKVESIPDPLLPSTQGPVNASWDRWFKGNKNWLRWWI</sequence>
<dbReference type="AlphaFoldDB" id="A0A9Q0SN82"/>
<reference evidence="2" key="2">
    <citation type="journal article" date="2023" name="Int. J. Mol. Sci.">
        <title>De Novo Assembly and Annotation of 11 Diverse Shrub Willow (Salix) Genomes Reveals Novel Gene Organization in Sex-Linked Regions.</title>
        <authorList>
            <person name="Hyden B."/>
            <person name="Feng K."/>
            <person name="Yates T.B."/>
            <person name="Jawdy S."/>
            <person name="Cereghino C."/>
            <person name="Smart L.B."/>
            <person name="Muchero W."/>
        </authorList>
    </citation>
    <scope>NUCLEOTIDE SEQUENCE</scope>
    <source>
        <tissue evidence="2">Shoot tip</tissue>
    </source>
</reference>
<feature type="region of interest" description="Disordered" evidence="1">
    <location>
        <begin position="137"/>
        <end position="161"/>
    </location>
</feature>
<evidence type="ECO:0000313" key="3">
    <source>
        <dbReference type="Proteomes" id="UP001151752"/>
    </source>
</evidence>
<dbReference type="PANTHER" id="PTHR47329">
    <property type="entry name" value="OS05G0129900 PROTEIN"/>
    <property type="match status" value="1"/>
</dbReference>
<evidence type="ECO:0000313" key="2">
    <source>
        <dbReference type="EMBL" id="KAJ6683235.1"/>
    </source>
</evidence>
<dbReference type="Gene3D" id="1.25.40.10">
    <property type="entry name" value="Tetratricopeptide repeat domain"/>
    <property type="match status" value="1"/>
</dbReference>
<keyword evidence="3" id="KW-1185">Reference proteome</keyword>
<dbReference type="Proteomes" id="UP001151752">
    <property type="component" value="Chromosome 5"/>
</dbReference>
<dbReference type="InterPro" id="IPR019734">
    <property type="entry name" value="TPR_rpt"/>
</dbReference>
<accession>A0A9Q0SN82</accession>
<dbReference type="PANTHER" id="PTHR47329:SF1">
    <property type="entry name" value="OS05G0129900 PROTEIN"/>
    <property type="match status" value="1"/>
</dbReference>
<dbReference type="EMBL" id="JAPFFM010000020">
    <property type="protein sequence ID" value="KAJ6683235.1"/>
    <property type="molecule type" value="Genomic_DNA"/>
</dbReference>
<evidence type="ECO:0000256" key="1">
    <source>
        <dbReference type="SAM" id="MobiDB-lite"/>
    </source>
</evidence>
<feature type="compositionally biased region" description="Polar residues" evidence="1">
    <location>
        <begin position="139"/>
        <end position="151"/>
    </location>
</feature>
<proteinExistence type="predicted"/>
<protein>
    <submittedName>
        <fullName evidence="2">Uncharacterized protein</fullName>
    </submittedName>
</protein>
<dbReference type="SUPFAM" id="SSF48452">
    <property type="entry name" value="TPR-like"/>
    <property type="match status" value="1"/>
</dbReference>